<feature type="signal peptide" evidence="1">
    <location>
        <begin position="1"/>
        <end position="27"/>
    </location>
</feature>
<sequence length="68" mass="7478">MLHVFFAIPLSCLLYSFYLPSLQPSQSSSSNHVWCRSEVKQLLELGSSVLGRLDAVADGARILVDLVV</sequence>
<organism evidence="2">
    <name type="scientific">Phakopsora pachyrhizi</name>
    <name type="common">Asian soybean rust disease fungus</name>
    <dbReference type="NCBI Taxonomy" id="170000"/>
    <lineage>
        <taxon>Eukaryota</taxon>
        <taxon>Fungi</taxon>
        <taxon>Dikarya</taxon>
        <taxon>Basidiomycota</taxon>
        <taxon>Pucciniomycotina</taxon>
        <taxon>Pucciniomycetes</taxon>
        <taxon>Pucciniales</taxon>
        <taxon>Phakopsoraceae</taxon>
        <taxon>Phakopsora</taxon>
    </lineage>
</organism>
<name>A0A0S1MJV5_PHAPC</name>
<dbReference type="EMBL" id="KT247085">
    <property type="protein sequence ID" value="ALL41174.1"/>
    <property type="molecule type" value="mRNA"/>
</dbReference>
<keyword evidence="1" id="KW-0732">Signal</keyword>
<reference evidence="2" key="1">
    <citation type="submission" date="2015-07" db="EMBL/GenBank/DDBJ databases">
        <title>Elucidating the P. pachyrhizi secretome and potential effectors.</title>
        <authorList>
            <person name="de Carvalho M.C.C.G."/>
            <person name="Nascimento L.C."/>
            <person name="Darben L.M."/>
            <person name="Polizel-Podanosqui A.M."/>
            <person name="Lopes-Caitar V.S."/>
            <person name="Rocha C.S."/>
            <person name="Qi M."/>
            <person name="Carazolle M."/>
            <person name="Kuwahara M.K."/>
            <person name="Pereira G.A.G."/>
            <person name="Abdelnoor R.V."/>
            <person name="Whitham S.A."/>
            <person name="Marcelino-Guimaraes F.C."/>
        </authorList>
    </citation>
    <scope>NUCLEOTIDE SEQUENCE</scope>
</reference>
<protein>
    <recommendedName>
        <fullName evidence="3">Secreted protein</fullName>
    </recommendedName>
</protein>
<evidence type="ECO:0000313" key="2">
    <source>
        <dbReference type="EMBL" id="ALL41174.1"/>
    </source>
</evidence>
<evidence type="ECO:0008006" key="3">
    <source>
        <dbReference type="Google" id="ProtNLM"/>
    </source>
</evidence>
<accession>A0A0S1MJV5</accession>
<dbReference type="AlphaFoldDB" id="A0A0S1MJV5"/>
<proteinExistence type="evidence at transcript level"/>
<evidence type="ECO:0000256" key="1">
    <source>
        <dbReference type="SAM" id="SignalP"/>
    </source>
</evidence>
<feature type="chain" id="PRO_5006589334" description="Secreted protein" evidence="1">
    <location>
        <begin position="28"/>
        <end position="68"/>
    </location>
</feature>